<name>A0A4V2F5Z0_9FIRM</name>
<dbReference type="GO" id="GO:0030313">
    <property type="term" value="C:cell envelope"/>
    <property type="evidence" value="ECO:0007669"/>
    <property type="project" value="UniProtKB-SubCell"/>
</dbReference>
<proteinExistence type="inferred from homology"/>
<dbReference type="RefSeq" id="WP_130435599.1">
    <property type="nucleotide sequence ID" value="NZ_SGXF01000004.1"/>
</dbReference>
<accession>A0A4V2F5Z0</accession>
<evidence type="ECO:0000313" key="7">
    <source>
        <dbReference type="Proteomes" id="UP000292927"/>
    </source>
</evidence>
<comment type="subcellular location">
    <subcellularLocation>
        <location evidence="1">Cell envelope</location>
    </subcellularLocation>
</comment>
<organism evidence="6 7">
    <name type="scientific">Cuneatibacter caecimuris</name>
    <dbReference type="NCBI Taxonomy" id="1796618"/>
    <lineage>
        <taxon>Bacteria</taxon>
        <taxon>Bacillati</taxon>
        <taxon>Bacillota</taxon>
        <taxon>Clostridia</taxon>
        <taxon>Lachnospirales</taxon>
        <taxon>Lachnospiraceae</taxon>
        <taxon>Cuneatibacter</taxon>
    </lineage>
</organism>
<dbReference type="PROSITE" id="PS51257">
    <property type="entry name" value="PROKAR_LIPOPROTEIN"/>
    <property type="match status" value="1"/>
</dbReference>
<dbReference type="Proteomes" id="UP000292927">
    <property type="component" value="Unassembled WGS sequence"/>
</dbReference>
<keyword evidence="7" id="KW-1185">Reference proteome</keyword>
<reference evidence="6 7" key="1">
    <citation type="submission" date="2019-02" db="EMBL/GenBank/DDBJ databases">
        <title>Genomic Encyclopedia of Type Strains, Phase IV (KMG-IV): sequencing the most valuable type-strain genomes for metagenomic binning, comparative biology and taxonomic classification.</title>
        <authorList>
            <person name="Goeker M."/>
        </authorList>
    </citation>
    <scope>NUCLEOTIDE SEQUENCE [LARGE SCALE GENOMIC DNA]</scope>
    <source>
        <strain evidence="6 7">DSM 29486</strain>
    </source>
</reference>
<evidence type="ECO:0000256" key="4">
    <source>
        <dbReference type="ARBA" id="ARBA00022729"/>
    </source>
</evidence>
<evidence type="ECO:0000256" key="3">
    <source>
        <dbReference type="ARBA" id="ARBA00022448"/>
    </source>
</evidence>
<protein>
    <submittedName>
        <fullName evidence="6">Carbohydrate ABC transporter substrate-binding protein (CUT1 family)</fullName>
    </submittedName>
</protein>
<keyword evidence="4 5" id="KW-0732">Signal</keyword>
<evidence type="ECO:0000256" key="5">
    <source>
        <dbReference type="SAM" id="SignalP"/>
    </source>
</evidence>
<dbReference type="Gene3D" id="3.40.190.10">
    <property type="entry name" value="Periplasmic binding protein-like II"/>
    <property type="match status" value="1"/>
</dbReference>
<dbReference type="InterPro" id="IPR050490">
    <property type="entry name" value="Bact_solute-bd_prot1"/>
</dbReference>
<gene>
    <name evidence="6" type="ORF">EV209_2332</name>
</gene>
<evidence type="ECO:0000256" key="1">
    <source>
        <dbReference type="ARBA" id="ARBA00004196"/>
    </source>
</evidence>
<evidence type="ECO:0000313" key="6">
    <source>
        <dbReference type="EMBL" id="RZS94489.1"/>
    </source>
</evidence>
<dbReference type="SUPFAM" id="SSF53850">
    <property type="entry name" value="Periplasmic binding protein-like II"/>
    <property type="match status" value="1"/>
</dbReference>
<feature type="signal peptide" evidence="5">
    <location>
        <begin position="1"/>
        <end position="23"/>
    </location>
</feature>
<comment type="similarity">
    <text evidence="2">Belongs to the bacterial solute-binding protein 1 family.</text>
</comment>
<keyword evidence="3" id="KW-0813">Transport</keyword>
<dbReference type="PANTHER" id="PTHR43649">
    <property type="entry name" value="ARABINOSE-BINDING PROTEIN-RELATED"/>
    <property type="match status" value="1"/>
</dbReference>
<evidence type="ECO:0000256" key="2">
    <source>
        <dbReference type="ARBA" id="ARBA00008520"/>
    </source>
</evidence>
<feature type="chain" id="PRO_5020307547" evidence="5">
    <location>
        <begin position="24"/>
        <end position="422"/>
    </location>
</feature>
<comment type="caution">
    <text evidence="6">The sequence shown here is derived from an EMBL/GenBank/DDBJ whole genome shotgun (WGS) entry which is preliminary data.</text>
</comment>
<dbReference type="Pfam" id="PF01547">
    <property type="entry name" value="SBP_bac_1"/>
    <property type="match status" value="1"/>
</dbReference>
<sequence>MDKKGWSLLLAACLLLAGCGKNADTGSETLGRQAEITVAIWADEMDEVSELTAGFSRKYPGLSARMVVFSSDTYMEDVYRYLEEGGTLDVIPCKNNAEFTACITEAGLLDLTDLIRRDEVDVSAYGPLYDDMKYQGLTYGLPYKKTANVLYYNCDLFDEAGVGYPGNNMTWEEFRWLAYRMTDARKRQYGAYLHTWPQCWYGLGLQEGATIIDVDLSPFAEGLRYRQQLEADGSIRTYRESLELGSNYRTDFVNESAAMCVIGDYMISQLRDMEKVGQLSFRWDVAAIPHPEGSEANVTWGTANTVGIWSGCNETEAAWKFVKYMAGKEGAAVYASGGSLPAYFDSDIEQIYLGDGRLNPKNIGILLESKMYFENPTIEGADEIKNRIYAEEGARTLIEGRSVEETFEVIAMRIRRVVEGSE</sequence>
<dbReference type="PANTHER" id="PTHR43649:SF31">
    <property type="entry name" value="SN-GLYCEROL-3-PHOSPHATE-BINDING PERIPLASMIC PROTEIN UGPB"/>
    <property type="match status" value="1"/>
</dbReference>
<dbReference type="InterPro" id="IPR006059">
    <property type="entry name" value="SBP"/>
</dbReference>
<dbReference type="OrthoDB" id="367242at2"/>
<dbReference type="AlphaFoldDB" id="A0A4V2F5Z0"/>
<dbReference type="EMBL" id="SGXF01000004">
    <property type="protein sequence ID" value="RZS94489.1"/>
    <property type="molecule type" value="Genomic_DNA"/>
</dbReference>